<sequence length="185" mass="21598">MKELKNISLKKYAALQDCSDYDVLQWVAPVNLFAGKTMNINAMPWVNFKHCVRLLSAKDKDWNKIYTLFNVCFDVTEEQFWNTGIKDFYQANGFMQNQFEFAIKYESKALYSQPKDEEIWNMAGADKLNVYSDTLPLIQLGKHFGIYPYDMGRKPYKEVLGLLIQIKTQAEVETKFQEIKSKSKS</sequence>
<reference evidence="1 2" key="1">
    <citation type="submission" date="2013-09" db="EMBL/GenBank/DDBJ databases">
        <authorList>
            <person name="Zeng Z."/>
            <person name="Chen C."/>
        </authorList>
    </citation>
    <scope>NUCLEOTIDE SEQUENCE [LARGE SCALE GENOMIC DNA]</scope>
    <source>
        <strain evidence="1 2">WB 3.3-2</strain>
    </source>
</reference>
<name>A0A0A2M9H3_9FLAO</name>
<organism evidence="1 2">
    <name type="scientific">Flavobacterium rivuli WB 3.3-2 = DSM 21788</name>
    <dbReference type="NCBI Taxonomy" id="1121895"/>
    <lineage>
        <taxon>Bacteria</taxon>
        <taxon>Pseudomonadati</taxon>
        <taxon>Bacteroidota</taxon>
        <taxon>Flavobacteriia</taxon>
        <taxon>Flavobacteriales</taxon>
        <taxon>Flavobacteriaceae</taxon>
        <taxon>Flavobacterium</taxon>
    </lineage>
</organism>
<dbReference type="STRING" id="1121895.GCA_000378485_01129"/>
<comment type="caution">
    <text evidence="1">The sequence shown here is derived from an EMBL/GenBank/DDBJ whole genome shotgun (WGS) entry which is preliminary data.</text>
</comment>
<proteinExistence type="predicted"/>
<evidence type="ECO:0000313" key="2">
    <source>
        <dbReference type="Proteomes" id="UP000030152"/>
    </source>
</evidence>
<dbReference type="EMBL" id="JRLX01000002">
    <property type="protein sequence ID" value="KGO88083.1"/>
    <property type="molecule type" value="Genomic_DNA"/>
</dbReference>
<dbReference type="RefSeq" id="WP_020212258.1">
    <property type="nucleotide sequence ID" value="NZ_JRLX01000002.1"/>
</dbReference>
<gene>
    <name evidence="1" type="ORF">Q765_03245</name>
</gene>
<protein>
    <submittedName>
        <fullName evidence="1">Uncharacterized protein</fullName>
    </submittedName>
</protein>
<evidence type="ECO:0000313" key="1">
    <source>
        <dbReference type="EMBL" id="KGO88083.1"/>
    </source>
</evidence>
<keyword evidence="2" id="KW-1185">Reference proteome</keyword>
<accession>A0A0A2M9H3</accession>
<dbReference type="Proteomes" id="UP000030152">
    <property type="component" value="Unassembled WGS sequence"/>
</dbReference>
<dbReference type="AlphaFoldDB" id="A0A0A2M9H3"/>